<evidence type="ECO:0000256" key="5">
    <source>
        <dbReference type="ARBA" id="ARBA00023136"/>
    </source>
</evidence>
<evidence type="ECO:0000313" key="10">
    <source>
        <dbReference type="Proteomes" id="UP001153620"/>
    </source>
</evidence>
<evidence type="ECO:0000256" key="1">
    <source>
        <dbReference type="ARBA" id="ARBA00004473"/>
    </source>
</evidence>
<feature type="transmembrane region" description="Helical" evidence="8">
    <location>
        <begin position="199"/>
        <end position="224"/>
    </location>
</feature>
<evidence type="ECO:0000256" key="3">
    <source>
        <dbReference type="ARBA" id="ARBA00022692"/>
    </source>
</evidence>
<dbReference type="Proteomes" id="UP001153620">
    <property type="component" value="Chromosome 2"/>
</dbReference>
<comment type="subcellular location">
    <subcellularLocation>
        <location evidence="1">Nucleus inner membrane</location>
        <topology evidence="1">Multi-pass membrane protein</topology>
    </subcellularLocation>
</comment>
<protein>
    <recommendedName>
        <fullName evidence="7">Nuclear envelope membrane protein</fullName>
    </recommendedName>
    <alternativeName>
        <fullName evidence="6">Nuclear rim protein</fullName>
    </alternativeName>
</protein>
<keyword evidence="5 8" id="KW-0472">Membrane</keyword>
<feature type="transmembrane region" description="Helical" evidence="8">
    <location>
        <begin position="53"/>
        <end position="74"/>
    </location>
</feature>
<dbReference type="PANTHER" id="PTHR31040:SF1">
    <property type="entry name" value="NURIM"/>
    <property type="match status" value="1"/>
</dbReference>
<gene>
    <name evidence="9" type="ORF">CHIRRI_LOCUS4890</name>
</gene>
<dbReference type="AlphaFoldDB" id="A0A9N9RRG3"/>
<comment type="similarity">
    <text evidence="2">Belongs to the nurim family.</text>
</comment>
<feature type="transmembrane region" description="Helical" evidence="8">
    <location>
        <begin position="95"/>
        <end position="113"/>
    </location>
</feature>
<reference evidence="9" key="1">
    <citation type="submission" date="2022-01" db="EMBL/GenBank/DDBJ databases">
        <authorList>
            <person name="King R."/>
        </authorList>
    </citation>
    <scope>NUCLEOTIDE SEQUENCE</scope>
</reference>
<dbReference type="GO" id="GO:0005637">
    <property type="term" value="C:nuclear inner membrane"/>
    <property type="evidence" value="ECO:0007669"/>
    <property type="project" value="UniProtKB-SubCell"/>
</dbReference>
<keyword evidence="3 8" id="KW-0812">Transmembrane</keyword>
<reference evidence="9" key="2">
    <citation type="submission" date="2022-10" db="EMBL/GenBank/DDBJ databases">
        <authorList>
            <consortium name="ENA_rothamsted_submissions"/>
            <consortium name="culmorum"/>
            <person name="King R."/>
        </authorList>
    </citation>
    <scope>NUCLEOTIDE SEQUENCE</scope>
</reference>
<keyword evidence="4 8" id="KW-1133">Transmembrane helix</keyword>
<organism evidence="9 10">
    <name type="scientific">Chironomus riparius</name>
    <dbReference type="NCBI Taxonomy" id="315576"/>
    <lineage>
        <taxon>Eukaryota</taxon>
        <taxon>Metazoa</taxon>
        <taxon>Ecdysozoa</taxon>
        <taxon>Arthropoda</taxon>
        <taxon>Hexapoda</taxon>
        <taxon>Insecta</taxon>
        <taxon>Pterygota</taxon>
        <taxon>Neoptera</taxon>
        <taxon>Endopterygota</taxon>
        <taxon>Diptera</taxon>
        <taxon>Nematocera</taxon>
        <taxon>Chironomoidea</taxon>
        <taxon>Chironomidae</taxon>
        <taxon>Chironominae</taxon>
        <taxon>Chironomus</taxon>
    </lineage>
</organism>
<evidence type="ECO:0000256" key="7">
    <source>
        <dbReference type="ARBA" id="ARBA00032957"/>
    </source>
</evidence>
<keyword evidence="10" id="KW-1185">Reference proteome</keyword>
<evidence type="ECO:0000256" key="4">
    <source>
        <dbReference type="ARBA" id="ARBA00022989"/>
    </source>
</evidence>
<sequence>MYLYRAKQGFCAIFGLLSLVVTLYSIGKFVIFISSVAAISDGVIANESHELKFVVRAVLNNSIWLSLFILYHSFGKHENVKKFWEKIGFKTLERSAYNVISSYILLQMVERWVVVNKWTLWSFEIKEYSPVWYMYILSHSAFWLIIFCGSLLMDVPEILGIKQIYYDIKGLNRPSLYKAIQHNHLLTNVRHPSYIGFSLLFWITNLMSLDRLIMAVLLTIYMFVAWSPDRKDYQYQQQQLELKKLELRYDFKQK</sequence>
<accession>A0A9N9RRG3</accession>
<evidence type="ECO:0000256" key="8">
    <source>
        <dbReference type="SAM" id="Phobius"/>
    </source>
</evidence>
<feature type="transmembrane region" description="Helical" evidence="8">
    <location>
        <begin position="133"/>
        <end position="153"/>
    </location>
</feature>
<evidence type="ECO:0000256" key="6">
    <source>
        <dbReference type="ARBA" id="ARBA00031700"/>
    </source>
</evidence>
<evidence type="ECO:0000256" key="2">
    <source>
        <dbReference type="ARBA" id="ARBA00010631"/>
    </source>
</evidence>
<dbReference type="EMBL" id="OU895878">
    <property type="protein sequence ID" value="CAG9801973.1"/>
    <property type="molecule type" value="Genomic_DNA"/>
</dbReference>
<dbReference type="InterPro" id="IPR033580">
    <property type="entry name" value="Nurim-like"/>
</dbReference>
<name>A0A9N9RRG3_9DIPT</name>
<evidence type="ECO:0000313" key="9">
    <source>
        <dbReference type="EMBL" id="CAG9801973.1"/>
    </source>
</evidence>
<feature type="transmembrane region" description="Helical" evidence="8">
    <location>
        <begin position="12"/>
        <end position="33"/>
    </location>
</feature>
<dbReference type="PANTHER" id="PTHR31040">
    <property type="entry name" value="NURIM"/>
    <property type="match status" value="1"/>
</dbReference>
<dbReference type="OrthoDB" id="10050858at2759"/>
<proteinExistence type="inferred from homology"/>